<comment type="caution">
    <text evidence="1">The sequence shown here is derived from an EMBL/GenBank/DDBJ whole genome shotgun (WGS) entry which is preliminary data.</text>
</comment>
<dbReference type="Proteomes" id="UP001470230">
    <property type="component" value="Unassembled WGS sequence"/>
</dbReference>
<evidence type="ECO:0000313" key="1">
    <source>
        <dbReference type="EMBL" id="KAK8895258.1"/>
    </source>
</evidence>
<dbReference type="EMBL" id="JAPFFF010000003">
    <property type="protein sequence ID" value="KAK8895258.1"/>
    <property type="molecule type" value="Genomic_DNA"/>
</dbReference>
<name>A0ABR2KW41_9EUKA</name>
<accession>A0ABR2KW41</accession>
<reference evidence="1 2" key="1">
    <citation type="submission" date="2024-04" db="EMBL/GenBank/DDBJ databases">
        <title>Tritrichomonas musculus Genome.</title>
        <authorList>
            <person name="Alves-Ferreira E."/>
            <person name="Grigg M."/>
            <person name="Lorenzi H."/>
            <person name="Galac M."/>
        </authorList>
    </citation>
    <scope>NUCLEOTIDE SEQUENCE [LARGE SCALE GENOMIC DNA]</scope>
    <source>
        <strain evidence="1 2">EAF2021</strain>
    </source>
</reference>
<sequence length="119" mass="13843">MFNDQLDDAIINEATISKFQLIASGHTIDLSEDEIFEMKLISILVDNEELFCKLNEISINDINESNINQHITNLAIFFKISPSFFNNSDTIDLIERNFYIIDENKLKQLPKHISIFNYL</sequence>
<protein>
    <submittedName>
        <fullName evidence="1">Uncharacterized protein</fullName>
    </submittedName>
</protein>
<evidence type="ECO:0000313" key="2">
    <source>
        <dbReference type="Proteomes" id="UP001470230"/>
    </source>
</evidence>
<gene>
    <name evidence="1" type="ORF">M9Y10_023700</name>
</gene>
<organism evidence="1 2">
    <name type="scientific">Tritrichomonas musculus</name>
    <dbReference type="NCBI Taxonomy" id="1915356"/>
    <lineage>
        <taxon>Eukaryota</taxon>
        <taxon>Metamonada</taxon>
        <taxon>Parabasalia</taxon>
        <taxon>Tritrichomonadida</taxon>
        <taxon>Tritrichomonadidae</taxon>
        <taxon>Tritrichomonas</taxon>
    </lineage>
</organism>
<proteinExistence type="predicted"/>
<keyword evidence="2" id="KW-1185">Reference proteome</keyword>